<dbReference type="Gene3D" id="3.40.50.12780">
    <property type="entry name" value="N-terminal domain of ligase-like"/>
    <property type="match status" value="1"/>
</dbReference>
<evidence type="ECO:0000259" key="1">
    <source>
        <dbReference type="Pfam" id="PF00501"/>
    </source>
</evidence>
<name>A0A6N4W9Q4_9MYCO</name>
<dbReference type="GO" id="GO:0031956">
    <property type="term" value="F:medium-chain fatty acid-CoA ligase activity"/>
    <property type="evidence" value="ECO:0007669"/>
    <property type="project" value="TreeGrafter"/>
</dbReference>
<reference evidence="3 4" key="1">
    <citation type="journal article" date="2019" name="Emerg. Microbes Infect.">
        <title>Comprehensive subspecies identification of 175 nontuberculous mycobacteria species based on 7547 genomic profiles.</title>
        <authorList>
            <person name="Matsumoto Y."/>
            <person name="Kinjo T."/>
            <person name="Motooka D."/>
            <person name="Nabeya D."/>
            <person name="Jung N."/>
            <person name="Uechi K."/>
            <person name="Horii T."/>
            <person name="Iida T."/>
            <person name="Fujita J."/>
            <person name="Nakamura S."/>
        </authorList>
    </citation>
    <scope>NUCLEOTIDE SEQUENCE [LARGE SCALE GENOMIC DNA]</scope>
    <source>
        <strain evidence="3 4">JCM 30275</strain>
    </source>
</reference>
<dbReference type="Gene3D" id="3.30.300.30">
    <property type="match status" value="1"/>
</dbReference>
<dbReference type="PANTHER" id="PTHR43201:SF32">
    <property type="entry name" value="2-SUCCINYLBENZOATE--COA LIGASE, CHLOROPLASTIC_PEROXISOMAL"/>
    <property type="match status" value="1"/>
</dbReference>
<protein>
    <submittedName>
        <fullName evidence="3">Long-chain acyl-CoA synthetase</fullName>
    </submittedName>
</protein>
<gene>
    <name evidence="3" type="primary">fadD_2</name>
    <name evidence="3" type="ORF">MANY_24300</name>
</gene>
<accession>A0A6N4W9Q4</accession>
<evidence type="ECO:0000259" key="2">
    <source>
        <dbReference type="Pfam" id="PF13193"/>
    </source>
</evidence>
<keyword evidence="4" id="KW-1185">Reference proteome</keyword>
<dbReference type="Pfam" id="PF13193">
    <property type="entry name" value="AMP-binding_C"/>
    <property type="match status" value="1"/>
</dbReference>
<feature type="domain" description="AMP-dependent synthetase/ligase" evidence="1">
    <location>
        <begin position="11"/>
        <end position="364"/>
    </location>
</feature>
<dbReference type="Pfam" id="PF00501">
    <property type="entry name" value="AMP-binding"/>
    <property type="match status" value="1"/>
</dbReference>
<dbReference type="PANTHER" id="PTHR43201">
    <property type="entry name" value="ACYL-COA SYNTHETASE"/>
    <property type="match status" value="1"/>
</dbReference>
<organism evidence="3 4">
    <name type="scientific">Mycolicibacterium anyangense</name>
    <dbReference type="NCBI Taxonomy" id="1431246"/>
    <lineage>
        <taxon>Bacteria</taxon>
        <taxon>Bacillati</taxon>
        <taxon>Actinomycetota</taxon>
        <taxon>Actinomycetes</taxon>
        <taxon>Mycobacteriales</taxon>
        <taxon>Mycobacteriaceae</taxon>
        <taxon>Mycolicibacterium</taxon>
    </lineage>
</organism>
<dbReference type="InterPro" id="IPR000873">
    <property type="entry name" value="AMP-dep_synth/lig_dom"/>
</dbReference>
<dbReference type="CDD" id="cd17636">
    <property type="entry name" value="PtmA"/>
    <property type="match status" value="1"/>
</dbReference>
<feature type="domain" description="AMP-binding enzyme C-terminal" evidence="2">
    <location>
        <begin position="414"/>
        <end position="488"/>
    </location>
</feature>
<dbReference type="Proteomes" id="UP000467249">
    <property type="component" value="Chromosome"/>
</dbReference>
<dbReference type="InterPro" id="IPR042099">
    <property type="entry name" value="ANL_N_sf"/>
</dbReference>
<dbReference type="GO" id="GO:0006631">
    <property type="term" value="P:fatty acid metabolic process"/>
    <property type="evidence" value="ECO:0007669"/>
    <property type="project" value="TreeGrafter"/>
</dbReference>
<dbReference type="RefSeq" id="WP_163804461.1">
    <property type="nucleotide sequence ID" value="NZ_AP022620.1"/>
</dbReference>
<dbReference type="KEGG" id="many:MANY_24300"/>
<dbReference type="InterPro" id="IPR025110">
    <property type="entry name" value="AMP-bd_C"/>
</dbReference>
<dbReference type="InterPro" id="IPR045851">
    <property type="entry name" value="AMP-bd_C_sf"/>
</dbReference>
<sequence>MHHLTLSDVLDEHRRTYPDKTAVVCGEHRYTYSQLEDRVSRLSQVLRGAGIEQGDRVLWMGQNCHRLFELILACARIGSMVCPINWRQSADEFAFVVGDLTPKMIVWQQEAIGETVRAARTMLTFDALWVQHDGEGAGDYEGLLAAAGSAQRAADGDVDVRQPLVLLYTAAFDGHPNASMLTQLGLMTQDANLFLLGGIEPDHIYLNCGPLFHIGSLMFTIATFHIGGTNVFARQADPQEIMELIDRERCVDGFVLPPTILKILELNSGGRFDLSCFRSPIPIPGWTDMVQFAPSKFFTGGYGQTEVTGFNCFAGYGGREGVSTAGRPSPWTRVRILDEAGNEVPVGETGEIEFSGPLVHAGYWNREAINAERTRSGGWRTNDLGRREPDGVISFIGPKTQLIKSGVENIYPAEVEKCIESCAGVKEAAIIGVPDQKFVQSVKAIVVREAGTEVTVEGVIEHCRAHIASYKKPKFVEFVDELPRTSAGAKDYALLDATFGGGGYPGGTTRSN</sequence>
<dbReference type="SUPFAM" id="SSF56801">
    <property type="entry name" value="Acetyl-CoA synthetase-like"/>
    <property type="match status" value="1"/>
</dbReference>
<dbReference type="EMBL" id="AP022620">
    <property type="protein sequence ID" value="BBZ77093.1"/>
    <property type="molecule type" value="Genomic_DNA"/>
</dbReference>
<proteinExistence type="predicted"/>
<evidence type="ECO:0000313" key="3">
    <source>
        <dbReference type="EMBL" id="BBZ77093.1"/>
    </source>
</evidence>
<dbReference type="AlphaFoldDB" id="A0A6N4W9Q4"/>
<evidence type="ECO:0000313" key="4">
    <source>
        <dbReference type="Proteomes" id="UP000467249"/>
    </source>
</evidence>